<sequence>MLFYSDFRSTTPLTILLQFVPSLEQANNEDVGSEDITRVFWDGPTYDDKPRFLKVCCNNRKSKTAFIKYINKNRRNLINNLLRASPDLSYLQRKRSRELQAELQGRLTKAYVPLSADCKSRKPPKELNTLLMKKHNLWNKPKNENVGDIKQKYNQCLRNIKQYTYSQKHNTERKILDNKT</sequence>
<evidence type="ECO:0000313" key="1">
    <source>
        <dbReference type="Proteomes" id="UP000887565"/>
    </source>
</evidence>
<reference evidence="2" key="1">
    <citation type="submission" date="2022-11" db="UniProtKB">
        <authorList>
            <consortium name="WormBaseParasite"/>
        </authorList>
    </citation>
    <scope>IDENTIFICATION</scope>
</reference>
<organism evidence="1 2">
    <name type="scientific">Romanomermis culicivorax</name>
    <name type="common">Nematode worm</name>
    <dbReference type="NCBI Taxonomy" id="13658"/>
    <lineage>
        <taxon>Eukaryota</taxon>
        <taxon>Metazoa</taxon>
        <taxon>Ecdysozoa</taxon>
        <taxon>Nematoda</taxon>
        <taxon>Enoplea</taxon>
        <taxon>Dorylaimia</taxon>
        <taxon>Mermithida</taxon>
        <taxon>Mermithoidea</taxon>
        <taxon>Mermithidae</taxon>
        <taxon>Romanomermis</taxon>
    </lineage>
</organism>
<name>A0A915JSB8_ROMCU</name>
<evidence type="ECO:0000313" key="2">
    <source>
        <dbReference type="WBParaSite" id="nRc.2.0.1.t28969-RA"/>
    </source>
</evidence>
<protein>
    <submittedName>
        <fullName evidence="2">Uncharacterized protein</fullName>
    </submittedName>
</protein>
<dbReference type="WBParaSite" id="nRc.2.0.1.t28969-RA">
    <property type="protein sequence ID" value="nRc.2.0.1.t28969-RA"/>
    <property type="gene ID" value="nRc.2.0.1.g28969"/>
</dbReference>
<accession>A0A915JSB8</accession>
<proteinExistence type="predicted"/>
<dbReference type="AlphaFoldDB" id="A0A915JSB8"/>
<keyword evidence="1" id="KW-1185">Reference proteome</keyword>
<dbReference type="Proteomes" id="UP000887565">
    <property type="component" value="Unplaced"/>
</dbReference>